<feature type="compositionally biased region" description="Acidic residues" evidence="1">
    <location>
        <begin position="37"/>
        <end position="62"/>
    </location>
</feature>
<evidence type="ECO:0000313" key="3">
    <source>
        <dbReference type="Proteomes" id="UP000594638"/>
    </source>
</evidence>
<dbReference type="Gramene" id="OE9A119153T1">
    <property type="protein sequence ID" value="OE9A119153C1"/>
    <property type="gene ID" value="OE9A119153"/>
</dbReference>
<dbReference type="Proteomes" id="UP000594638">
    <property type="component" value="Unassembled WGS sequence"/>
</dbReference>
<accession>A0A8S0UGF0</accession>
<reference evidence="2 3" key="1">
    <citation type="submission" date="2019-12" db="EMBL/GenBank/DDBJ databases">
        <authorList>
            <person name="Alioto T."/>
            <person name="Alioto T."/>
            <person name="Gomez Garrido J."/>
        </authorList>
    </citation>
    <scope>NUCLEOTIDE SEQUENCE [LARGE SCALE GENOMIC DNA]</scope>
</reference>
<organism evidence="2 3">
    <name type="scientific">Olea europaea subsp. europaea</name>
    <dbReference type="NCBI Taxonomy" id="158383"/>
    <lineage>
        <taxon>Eukaryota</taxon>
        <taxon>Viridiplantae</taxon>
        <taxon>Streptophyta</taxon>
        <taxon>Embryophyta</taxon>
        <taxon>Tracheophyta</taxon>
        <taxon>Spermatophyta</taxon>
        <taxon>Magnoliopsida</taxon>
        <taxon>eudicotyledons</taxon>
        <taxon>Gunneridae</taxon>
        <taxon>Pentapetalae</taxon>
        <taxon>asterids</taxon>
        <taxon>lamiids</taxon>
        <taxon>Lamiales</taxon>
        <taxon>Oleaceae</taxon>
        <taxon>Oleeae</taxon>
        <taxon>Olea</taxon>
    </lineage>
</organism>
<proteinExistence type="predicted"/>
<gene>
    <name evidence="2" type="ORF">OLEA9_A119153</name>
</gene>
<protein>
    <submittedName>
        <fullName evidence="2">Uncharacterized protein</fullName>
    </submittedName>
</protein>
<evidence type="ECO:0000256" key="1">
    <source>
        <dbReference type="SAM" id="MobiDB-lite"/>
    </source>
</evidence>
<sequence length="91" mass="10354">MKKAEEQGIQTVKVPIGEYLKTSSSQVIPKRKRCEVDWEDSGGEVEGNDSDEEVEQNDSGEDKDEKTIGMLECDDFENKDDLKIKWPCIET</sequence>
<dbReference type="EMBL" id="CACTIH010008218">
    <property type="protein sequence ID" value="CAA3019340.1"/>
    <property type="molecule type" value="Genomic_DNA"/>
</dbReference>
<dbReference type="OrthoDB" id="10552989at2759"/>
<dbReference type="AlphaFoldDB" id="A0A8S0UGF0"/>
<evidence type="ECO:0000313" key="2">
    <source>
        <dbReference type="EMBL" id="CAA3019340.1"/>
    </source>
</evidence>
<name>A0A8S0UGF0_OLEEU</name>
<comment type="caution">
    <text evidence="2">The sequence shown here is derived from an EMBL/GenBank/DDBJ whole genome shotgun (WGS) entry which is preliminary data.</text>
</comment>
<feature type="region of interest" description="Disordered" evidence="1">
    <location>
        <begin position="32"/>
        <end position="66"/>
    </location>
</feature>
<keyword evidence="3" id="KW-1185">Reference proteome</keyword>